<sequence>MDAPMTTKRLILAALGLCVLPAQGAERYAGEAVPRAGGAMLYREVHYIDGGRHVVSYQCPDGKPFARKLLQTHGDPTRPDVQYEDARSGLRETVRATGSKLDIHVARGGDGERAKTIDIPAGAVIDAGFDPYIRAHWDALGAGATIPFLVASRFRFFDVKILGGKVVDGQRHLVLKLDAWYAFAAPTIEMTYGAKDHRLLRYEGMGTVRNAKGKGIDVRIDFPVSGRDLDVPAAAVDDVLKAPLDGHCTT</sequence>
<reference evidence="2 3" key="1">
    <citation type="submission" date="2015-03" db="EMBL/GenBank/DDBJ databases">
        <title>Draft genome sequence of Luteibacter yeojuensis strain SU11.</title>
        <authorList>
            <person name="Sulaiman J."/>
            <person name="Priya K."/>
            <person name="Chan K.-G."/>
        </authorList>
    </citation>
    <scope>NUCLEOTIDE SEQUENCE [LARGE SCALE GENOMIC DNA]</scope>
    <source>
        <strain evidence="2 3">SU11</strain>
    </source>
</reference>
<evidence type="ECO:0000256" key="1">
    <source>
        <dbReference type="SAM" id="SignalP"/>
    </source>
</evidence>
<dbReference type="Proteomes" id="UP000033651">
    <property type="component" value="Unassembled WGS sequence"/>
</dbReference>
<proteinExistence type="predicted"/>
<dbReference type="PATRIC" id="fig|345309.4.peg.1907"/>
<evidence type="ECO:0000313" key="3">
    <source>
        <dbReference type="Proteomes" id="UP000033651"/>
    </source>
</evidence>
<protein>
    <submittedName>
        <fullName evidence="2">Uncharacterized protein</fullName>
    </submittedName>
</protein>
<name>A0A0F3KLJ1_9GAMM</name>
<dbReference type="AlphaFoldDB" id="A0A0F3KLJ1"/>
<comment type="caution">
    <text evidence="2">The sequence shown here is derived from an EMBL/GenBank/DDBJ whole genome shotgun (WGS) entry which is preliminary data.</text>
</comment>
<feature type="chain" id="PRO_5002462954" evidence="1">
    <location>
        <begin position="25"/>
        <end position="250"/>
    </location>
</feature>
<feature type="signal peptide" evidence="1">
    <location>
        <begin position="1"/>
        <end position="24"/>
    </location>
</feature>
<gene>
    <name evidence="2" type="ORF">VI08_12810</name>
</gene>
<evidence type="ECO:0000313" key="2">
    <source>
        <dbReference type="EMBL" id="KJV32058.1"/>
    </source>
</evidence>
<keyword evidence="3" id="KW-1185">Reference proteome</keyword>
<keyword evidence="1" id="KW-0732">Signal</keyword>
<accession>A0A0F3KLJ1</accession>
<dbReference type="EMBL" id="JZRB01000026">
    <property type="protein sequence ID" value="KJV32058.1"/>
    <property type="molecule type" value="Genomic_DNA"/>
</dbReference>
<organism evidence="2 3">
    <name type="scientific">Luteibacter yeojuensis</name>
    <dbReference type="NCBI Taxonomy" id="345309"/>
    <lineage>
        <taxon>Bacteria</taxon>
        <taxon>Pseudomonadati</taxon>
        <taxon>Pseudomonadota</taxon>
        <taxon>Gammaproteobacteria</taxon>
        <taxon>Lysobacterales</taxon>
        <taxon>Rhodanobacteraceae</taxon>
        <taxon>Luteibacter</taxon>
    </lineage>
</organism>